<evidence type="ECO:0000313" key="2">
    <source>
        <dbReference type="EMBL" id="KAK8545829.1"/>
    </source>
</evidence>
<proteinExistence type="predicted"/>
<reference evidence="2 3" key="1">
    <citation type="journal article" date="2024" name="G3 (Bethesda)">
        <title>Genome assembly of Hibiscus sabdariffa L. provides insights into metabolisms of medicinal natural products.</title>
        <authorList>
            <person name="Kim T."/>
        </authorList>
    </citation>
    <scope>NUCLEOTIDE SEQUENCE [LARGE SCALE GENOMIC DNA]</scope>
    <source>
        <strain evidence="2">TK-2024</strain>
        <tissue evidence="2">Old leaves</tissue>
    </source>
</reference>
<evidence type="ECO:0008006" key="4">
    <source>
        <dbReference type="Google" id="ProtNLM"/>
    </source>
</evidence>
<organism evidence="2 3">
    <name type="scientific">Hibiscus sabdariffa</name>
    <name type="common">roselle</name>
    <dbReference type="NCBI Taxonomy" id="183260"/>
    <lineage>
        <taxon>Eukaryota</taxon>
        <taxon>Viridiplantae</taxon>
        <taxon>Streptophyta</taxon>
        <taxon>Embryophyta</taxon>
        <taxon>Tracheophyta</taxon>
        <taxon>Spermatophyta</taxon>
        <taxon>Magnoliopsida</taxon>
        <taxon>eudicotyledons</taxon>
        <taxon>Gunneridae</taxon>
        <taxon>Pentapetalae</taxon>
        <taxon>rosids</taxon>
        <taxon>malvids</taxon>
        <taxon>Malvales</taxon>
        <taxon>Malvaceae</taxon>
        <taxon>Malvoideae</taxon>
        <taxon>Hibiscus</taxon>
    </lineage>
</organism>
<protein>
    <recommendedName>
        <fullName evidence="4">Extensin-like</fullName>
    </recommendedName>
</protein>
<evidence type="ECO:0000256" key="1">
    <source>
        <dbReference type="SAM" id="MobiDB-lite"/>
    </source>
</evidence>
<dbReference type="Proteomes" id="UP001472677">
    <property type="component" value="Unassembled WGS sequence"/>
</dbReference>
<gene>
    <name evidence="2" type="ORF">V6N12_026647</name>
</gene>
<name>A0ABR2DSC4_9ROSI</name>
<dbReference type="EMBL" id="JBBPBM010000023">
    <property type="protein sequence ID" value="KAK8545829.1"/>
    <property type="molecule type" value="Genomic_DNA"/>
</dbReference>
<feature type="compositionally biased region" description="Pro residues" evidence="1">
    <location>
        <begin position="62"/>
        <end position="71"/>
    </location>
</feature>
<feature type="region of interest" description="Disordered" evidence="1">
    <location>
        <begin position="1"/>
        <end position="109"/>
    </location>
</feature>
<evidence type="ECO:0000313" key="3">
    <source>
        <dbReference type="Proteomes" id="UP001472677"/>
    </source>
</evidence>
<comment type="caution">
    <text evidence="2">The sequence shown here is derived from an EMBL/GenBank/DDBJ whole genome shotgun (WGS) entry which is preliminary data.</text>
</comment>
<keyword evidence="3" id="KW-1185">Reference proteome</keyword>
<sequence length="167" mass="18608">MRWSDQNNDFSHHLRFSSPPREPPHRSPPRNHTEPIASIKLAPTPSRLLEPHTSSNTQIPHSLPPIEPQPAPHSFNQACTHTLAPSPEPPFNPTFTEPNTKLTTPSSPTFQTVLKSSTQATPNEPSVTSTPHNTTTPLLLSLCHLQLNHLDPSFHHCQPNQKTETMQ</sequence>
<accession>A0ABR2DSC4</accession>